<sequence>MQNISQIMQKIYTSYTIYANKRHKRFGRLFEGRFKGIIVDAETYLIVPSRCIHLNPVRAGGKVKKREGEEKVKGHILNIK</sequence>
<dbReference type="AlphaFoldDB" id="A0A1V6LYA2"/>
<protein>
    <recommendedName>
        <fullName evidence="3">Transposase</fullName>
    </recommendedName>
</protein>
<accession>A0A1V6LYA2</accession>
<organism evidence="1 2">
    <name type="scientific">Candidatus Brocadia sapporoensis</name>
    <dbReference type="NCBI Taxonomy" id="392547"/>
    <lineage>
        <taxon>Bacteria</taxon>
        <taxon>Pseudomonadati</taxon>
        <taxon>Planctomycetota</taxon>
        <taxon>Candidatus Brocadiia</taxon>
        <taxon>Candidatus Brocadiales</taxon>
        <taxon>Candidatus Brocadiaceae</taxon>
        <taxon>Candidatus Brocadia</taxon>
    </lineage>
</organism>
<evidence type="ECO:0008006" key="3">
    <source>
        <dbReference type="Google" id="ProtNLM"/>
    </source>
</evidence>
<gene>
    <name evidence="1" type="ORF">BIY37_10065</name>
</gene>
<comment type="caution">
    <text evidence="1">The sequence shown here is derived from an EMBL/GenBank/DDBJ whole genome shotgun (WGS) entry which is preliminary data.</text>
</comment>
<proteinExistence type="predicted"/>
<dbReference type="EMBL" id="MJUW02000103">
    <property type="protein sequence ID" value="OQD45111.1"/>
    <property type="molecule type" value="Genomic_DNA"/>
</dbReference>
<dbReference type="Gene3D" id="3.30.70.1290">
    <property type="entry name" value="Transposase IS200-like"/>
    <property type="match status" value="1"/>
</dbReference>
<dbReference type="PANTHER" id="PTHR34322:SF2">
    <property type="entry name" value="TRANSPOSASE IS200-LIKE DOMAIN-CONTAINING PROTEIN"/>
    <property type="match status" value="1"/>
</dbReference>
<dbReference type="PANTHER" id="PTHR34322">
    <property type="entry name" value="TRANSPOSASE, Y1_TNP DOMAIN-CONTAINING"/>
    <property type="match status" value="1"/>
</dbReference>
<keyword evidence="2" id="KW-1185">Reference proteome</keyword>
<dbReference type="InterPro" id="IPR036515">
    <property type="entry name" value="Transposase_17_sf"/>
</dbReference>
<dbReference type="Proteomes" id="UP000242219">
    <property type="component" value="Unassembled WGS sequence"/>
</dbReference>
<dbReference type="GO" id="GO:0004803">
    <property type="term" value="F:transposase activity"/>
    <property type="evidence" value="ECO:0007669"/>
    <property type="project" value="InterPro"/>
</dbReference>
<reference evidence="1 2" key="1">
    <citation type="journal article" date="2016" name="Genome Announc.">
        <title>Draft Genome Sequence of the Anaerobic Ammonium-Oxidizing Bacterium 'Candidatus Brocadia sp. 40'.</title>
        <authorList>
            <person name="Ali M."/>
            <person name="Haroon M.F."/>
            <person name="Narita Y."/>
            <person name="Zhang L."/>
            <person name="Rangel Shaw D."/>
            <person name="Okabe S."/>
            <person name="Saikaly P.E."/>
        </authorList>
    </citation>
    <scope>NUCLEOTIDE SEQUENCE [LARGE SCALE GENOMIC DNA]</scope>
    <source>
        <strain evidence="1 2">40</strain>
    </source>
</reference>
<dbReference type="GO" id="GO:0003677">
    <property type="term" value="F:DNA binding"/>
    <property type="evidence" value="ECO:0007669"/>
    <property type="project" value="InterPro"/>
</dbReference>
<evidence type="ECO:0000313" key="1">
    <source>
        <dbReference type="EMBL" id="OQD45111.1"/>
    </source>
</evidence>
<name>A0A1V6LYA2_9BACT</name>
<dbReference type="GO" id="GO:0006313">
    <property type="term" value="P:DNA transposition"/>
    <property type="evidence" value="ECO:0007669"/>
    <property type="project" value="InterPro"/>
</dbReference>
<dbReference type="SUPFAM" id="SSF143422">
    <property type="entry name" value="Transposase IS200-like"/>
    <property type="match status" value="1"/>
</dbReference>
<evidence type="ECO:0000313" key="2">
    <source>
        <dbReference type="Proteomes" id="UP000242219"/>
    </source>
</evidence>